<accession>A0A699GTX4</accession>
<proteinExistence type="predicted"/>
<sequence length="1096" mass="123265">MSPGKLSSPVLLFLVVYFVLKGGRFVYASLIRLMVLKFDLSMSASKVVLSLASLEVANNVDVASLKDPQDDARVKDPEWLIVVGVCTHLGCIPLPNPGDFGGWFCPCHGSHYDISGRIYSSLFFSTTCSVSSSSAAITSTFLRLTKIEFPKFLGDDVKGWVFRCEQFFLIEQTPDLDKVTLISIHLYGKALLWPSQFVRTHGNNVGWNEYKQAILTRFGKGYDDPMGLLTEIEMGVRMFKPKTLADAYCLTNLQEATLDAVKKKTRPPFTLSTSKFNGGSTSTFKLLMTTSTNASGIDVSLCRCHGIVNTKPNTPVTGQNRRLSQKEYAEKRAQNLEDSVEGEYLEVDETSVDTGKDCAKISKKQSKSDNIEHEIERMHQKPDQRTFFAKVNSSQAKSQRNAKLTQIDMFYNGLNEQDQDSLNLASGGNLLNKTTREALKIIENKSKVRYSRSKSNVSRVNTNSRDSVSRTDDRIDKLTDQISNLVKIVNKQVITPSTAKAVERTCVTCGGAHAYYDCIATDGSFFQNQSSTSGTLPSNIVTNLKAEMKAITTRSGLAYEGLSIPTNSSLEKVVEQNTEEITDKEHSNCQGSTAHIQPLVVPIFISEPDVPRTQPKPTIPYPSRLNDQNLRKKATNQMKKFFQIFHDLHFDISFANALLLMPKFASTIKSLLTNKDKLFELAKVPLNKNCSAMLLKKLPKKLGDPGKFLIPCDFPGMDVCHALADLGASINLMPLLIWKKLSLPELTPTRMTLELADRSITCPKGVAEDVFFKVGKFHFLTNFVVVDFEADLRVPLILGRSFLRTGRALIDVYGEEITLRVNDESVTFNLNQTMRYSSTYDDNSVNRVDVIDIACEEFVQDVLDFQYHPKSSNPTLVSDPSIFESYFYKEPIVKSSSPTLTPFRENDFFLEEIEDFLNDESIPTGINNSFYDPEGAEETKAKYSIEEPHELELKELPSHLEYPFLEESEKLPIFDIKGIDPRFCTHKILMEEDYKPAVQSQRRVNPNIHDVIKKEVIKILDAGMIYPISDSPWVSPIHRVPKKGGMTVVANENNELIPTRIVTGWRVYIDYGKLNDATRKYHFPLPFMDQMLERLA</sequence>
<dbReference type="GO" id="GO:0051537">
    <property type="term" value="F:2 iron, 2 sulfur cluster binding"/>
    <property type="evidence" value="ECO:0007669"/>
    <property type="project" value="UniProtKB-KW"/>
</dbReference>
<dbReference type="GO" id="GO:0003964">
    <property type="term" value="F:RNA-directed DNA polymerase activity"/>
    <property type="evidence" value="ECO:0007669"/>
    <property type="project" value="UniProtKB-KW"/>
</dbReference>
<keyword evidence="8" id="KW-0808">Transferase</keyword>
<dbReference type="PANTHER" id="PTHR33067:SF9">
    <property type="entry name" value="RNA-DIRECTED DNA POLYMERASE"/>
    <property type="match status" value="1"/>
</dbReference>
<dbReference type="InterPro" id="IPR017941">
    <property type="entry name" value="Rieske_2Fe-2S"/>
</dbReference>
<dbReference type="SUPFAM" id="SSF56672">
    <property type="entry name" value="DNA/RNA polymerases"/>
    <property type="match status" value="1"/>
</dbReference>
<keyword evidence="4" id="KW-0408">Iron</keyword>
<keyword evidence="3" id="KW-0809">Transit peptide</keyword>
<feature type="domain" description="Rieske" evidence="7">
    <location>
        <begin position="46"/>
        <end position="116"/>
    </location>
</feature>
<evidence type="ECO:0000256" key="3">
    <source>
        <dbReference type="ARBA" id="ARBA00022946"/>
    </source>
</evidence>
<dbReference type="PANTHER" id="PTHR33067">
    <property type="entry name" value="RNA-DIRECTED DNA POLYMERASE-RELATED"/>
    <property type="match status" value="1"/>
</dbReference>
<dbReference type="GO" id="GO:0016020">
    <property type="term" value="C:membrane"/>
    <property type="evidence" value="ECO:0007669"/>
    <property type="project" value="InterPro"/>
</dbReference>
<protein>
    <submittedName>
        <fullName evidence="8">Reverse transcriptase domain-containing protein</fullName>
    </submittedName>
</protein>
<keyword evidence="8" id="KW-0548">Nucleotidyltransferase</keyword>
<keyword evidence="6" id="KW-1015">Disulfide bond</keyword>
<dbReference type="CDD" id="cd03470">
    <property type="entry name" value="Rieske_cytochrome_bc1"/>
    <property type="match status" value="1"/>
</dbReference>
<comment type="caution">
    <text evidence="8">The sequence shown here is derived from an EMBL/GenBank/DDBJ whole genome shotgun (WGS) entry which is preliminary data.</text>
</comment>
<name>A0A699GTX4_TANCI</name>
<dbReference type="InterPro" id="IPR043502">
    <property type="entry name" value="DNA/RNA_pol_sf"/>
</dbReference>
<dbReference type="Gene3D" id="2.102.10.10">
    <property type="entry name" value="Rieske [2Fe-2S] iron-sulphur domain"/>
    <property type="match status" value="1"/>
</dbReference>
<organism evidence="8">
    <name type="scientific">Tanacetum cinerariifolium</name>
    <name type="common">Dalmatian daisy</name>
    <name type="synonym">Chrysanthemum cinerariifolium</name>
    <dbReference type="NCBI Taxonomy" id="118510"/>
    <lineage>
        <taxon>Eukaryota</taxon>
        <taxon>Viridiplantae</taxon>
        <taxon>Streptophyta</taxon>
        <taxon>Embryophyta</taxon>
        <taxon>Tracheophyta</taxon>
        <taxon>Spermatophyta</taxon>
        <taxon>Magnoliopsida</taxon>
        <taxon>eudicotyledons</taxon>
        <taxon>Gunneridae</taxon>
        <taxon>Pentapetalae</taxon>
        <taxon>asterids</taxon>
        <taxon>campanulids</taxon>
        <taxon>Asterales</taxon>
        <taxon>Asteraceae</taxon>
        <taxon>Asteroideae</taxon>
        <taxon>Anthemideae</taxon>
        <taxon>Anthemidinae</taxon>
        <taxon>Tanacetum</taxon>
    </lineage>
</organism>
<evidence type="ECO:0000256" key="1">
    <source>
        <dbReference type="ARBA" id="ARBA00022714"/>
    </source>
</evidence>
<dbReference type="SUPFAM" id="SSF50022">
    <property type="entry name" value="ISP domain"/>
    <property type="match status" value="1"/>
</dbReference>
<evidence type="ECO:0000256" key="5">
    <source>
        <dbReference type="ARBA" id="ARBA00023014"/>
    </source>
</evidence>
<keyword evidence="1" id="KW-0001">2Fe-2S</keyword>
<dbReference type="InterPro" id="IPR005805">
    <property type="entry name" value="Rieske_Fe-S_prot_C"/>
</dbReference>
<dbReference type="Gene3D" id="3.10.10.10">
    <property type="entry name" value="HIV Type 1 Reverse Transcriptase, subunit A, domain 1"/>
    <property type="match status" value="1"/>
</dbReference>
<keyword evidence="2" id="KW-0479">Metal-binding</keyword>
<dbReference type="Pfam" id="PF00355">
    <property type="entry name" value="Rieske"/>
    <property type="match status" value="1"/>
</dbReference>
<gene>
    <name evidence="8" type="ORF">Tci_174866</name>
</gene>
<dbReference type="GO" id="GO:0046872">
    <property type="term" value="F:metal ion binding"/>
    <property type="evidence" value="ECO:0007669"/>
    <property type="project" value="UniProtKB-KW"/>
</dbReference>
<dbReference type="InterPro" id="IPR021109">
    <property type="entry name" value="Peptidase_aspartic_dom_sf"/>
</dbReference>
<evidence type="ECO:0000313" key="8">
    <source>
        <dbReference type="EMBL" id="GEW02890.1"/>
    </source>
</evidence>
<dbReference type="InterPro" id="IPR036922">
    <property type="entry name" value="Rieske_2Fe-2S_sf"/>
</dbReference>
<dbReference type="PROSITE" id="PS51296">
    <property type="entry name" value="RIESKE"/>
    <property type="match status" value="1"/>
</dbReference>
<reference evidence="8" key="1">
    <citation type="journal article" date="2019" name="Sci. Rep.">
        <title>Draft genome of Tanacetum cinerariifolium, the natural source of mosquito coil.</title>
        <authorList>
            <person name="Yamashiro T."/>
            <person name="Shiraishi A."/>
            <person name="Satake H."/>
            <person name="Nakayama K."/>
        </authorList>
    </citation>
    <scope>NUCLEOTIDE SEQUENCE</scope>
</reference>
<dbReference type="EMBL" id="BKCJ010042573">
    <property type="protein sequence ID" value="GEW02890.1"/>
    <property type="molecule type" value="Genomic_DNA"/>
</dbReference>
<evidence type="ECO:0000259" key="7">
    <source>
        <dbReference type="PROSITE" id="PS51296"/>
    </source>
</evidence>
<evidence type="ECO:0000256" key="4">
    <source>
        <dbReference type="ARBA" id="ARBA00023004"/>
    </source>
</evidence>
<keyword evidence="8" id="KW-0695">RNA-directed DNA polymerase</keyword>
<dbReference type="PRINTS" id="PR00162">
    <property type="entry name" value="RIESKE"/>
</dbReference>
<evidence type="ECO:0000256" key="2">
    <source>
        <dbReference type="ARBA" id="ARBA00022723"/>
    </source>
</evidence>
<evidence type="ECO:0000256" key="6">
    <source>
        <dbReference type="ARBA" id="ARBA00023157"/>
    </source>
</evidence>
<dbReference type="CDD" id="cd00303">
    <property type="entry name" value="retropepsin_like"/>
    <property type="match status" value="1"/>
</dbReference>
<keyword evidence="5" id="KW-0411">Iron-sulfur</keyword>
<dbReference type="AlphaFoldDB" id="A0A699GTX4"/>
<dbReference type="Gene3D" id="2.40.70.10">
    <property type="entry name" value="Acid Proteases"/>
    <property type="match status" value="1"/>
</dbReference>